<proteinExistence type="predicted"/>
<organism evidence="2 3">
    <name type="scientific">Prorocentrum cordatum</name>
    <dbReference type="NCBI Taxonomy" id="2364126"/>
    <lineage>
        <taxon>Eukaryota</taxon>
        <taxon>Sar</taxon>
        <taxon>Alveolata</taxon>
        <taxon>Dinophyceae</taxon>
        <taxon>Prorocentrales</taxon>
        <taxon>Prorocentraceae</taxon>
        <taxon>Prorocentrum</taxon>
    </lineage>
</organism>
<evidence type="ECO:0000313" key="3">
    <source>
        <dbReference type="Proteomes" id="UP001189429"/>
    </source>
</evidence>
<feature type="region of interest" description="Disordered" evidence="1">
    <location>
        <begin position="1"/>
        <end position="35"/>
    </location>
</feature>
<dbReference type="EMBL" id="CAUYUJ010006557">
    <property type="protein sequence ID" value="CAK0817782.1"/>
    <property type="molecule type" value="Genomic_DNA"/>
</dbReference>
<protein>
    <submittedName>
        <fullName evidence="2">Uncharacterized protein</fullName>
    </submittedName>
</protein>
<sequence>MPTGLYDKDSEPAACEPRPTRSIFNGGACGQPKRPAEAQRGFIFRNCGSARSQARVKHTNTMRSCGEREEQRDRQTTRPARSKSRRHHSNMAATSKAHPEGGLAYPEALDTTFSQQRSQQPRRWSAHMRP</sequence>
<feature type="compositionally biased region" description="Basic and acidic residues" evidence="1">
    <location>
        <begin position="65"/>
        <end position="76"/>
    </location>
</feature>
<evidence type="ECO:0000256" key="1">
    <source>
        <dbReference type="SAM" id="MobiDB-lite"/>
    </source>
</evidence>
<feature type="compositionally biased region" description="Basic residues" evidence="1">
    <location>
        <begin position="80"/>
        <end position="89"/>
    </location>
</feature>
<feature type="compositionally biased region" description="Basic and acidic residues" evidence="1">
    <location>
        <begin position="1"/>
        <end position="11"/>
    </location>
</feature>
<reference evidence="2" key="1">
    <citation type="submission" date="2023-10" db="EMBL/GenBank/DDBJ databases">
        <authorList>
            <person name="Chen Y."/>
            <person name="Shah S."/>
            <person name="Dougan E. K."/>
            <person name="Thang M."/>
            <person name="Chan C."/>
        </authorList>
    </citation>
    <scope>NUCLEOTIDE SEQUENCE [LARGE SCALE GENOMIC DNA]</scope>
</reference>
<feature type="region of interest" description="Disordered" evidence="1">
    <location>
        <begin position="50"/>
        <end position="130"/>
    </location>
</feature>
<accession>A0ABN9RHV9</accession>
<gene>
    <name evidence="2" type="ORF">PCOR1329_LOCUS20282</name>
</gene>
<dbReference type="Proteomes" id="UP001189429">
    <property type="component" value="Unassembled WGS sequence"/>
</dbReference>
<name>A0ABN9RHV9_9DINO</name>
<keyword evidence="3" id="KW-1185">Reference proteome</keyword>
<evidence type="ECO:0000313" key="2">
    <source>
        <dbReference type="EMBL" id="CAK0817782.1"/>
    </source>
</evidence>
<feature type="compositionally biased region" description="Low complexity" evidence="1">
    <location>
        <begin position="114"/>
        <end position="123"/>
    </location>
</feature>
<comment type="caution">
    <text evidence="2">The sequence shown here is derived from an EMBL/GenBank/DDBJ whole genome shotgun (WGS) entry which is preliminary data.</text>
</comment>